<keyword evidence="1" id="KW-1185">Reference proteome</keyword>
<evidence type="ECO:0000313" key="2">
    <source>
        <dbReference type="WBParaSite" id="MBELARI_LOCUS453"/>
    </source>
</evidence>
<sequence>MVSNLTISVDENSLSEWRKKPYEFDADCVRLTFCPNDPPDKRFGFMVEVERAPESLDGLKCVIVFNLSSTEPQAIINPFIFISTYMDAHPTRFCVFNNNDNGLSDSKLIVEIAILCSIEESATCSEADAPVRLNGDFAKMQDPVLNVSSLNKTVLVTSRLIRPDPVYVSDNFDAELRKVSAVSLRRVNTSLDTSRFLLFSTDVTYRIDYAEVPTWITIAFKSTATVALEKFRWDRPTKVCEYQLIVGSPAGIDKHPERKIIVFRDNEPFVRQYLSPNHFSIHVPPGCQPSFALITTHEEEGKSYPYDWNVPQEVCDGQVFVTSYGYENPHMGIVNVVQNTGTEGYNMTRNFYCRKYPVVFDVEVFFVGNGMLTLMILGSKSLGDFNMSVIDDNWPYRVGDAKEVGIFWQQDGAKIKTRGLFVKVNVAKAGAMENRFRKVYKKRVDAKNFAIVFTMINPTQMIFTMINPNNLTQRKNRFSFLEMQFLMKFSEETVIFKRF</sequence>
<reference evidence="2" key="1">
    <citation type="submission" date="2024-02" db="UniProtKB">
        <authorList>
            <consortium name="WormBaseParasite"/>
        </authorList>
    </citation>
    <scope>IDENTIFICATION</scope>
</reference>
<organism evidence="1 2">
    <name type="scientific">Mesorhabditis belari</name>
    <dbReference type="NCBI Taxonomy" id="2138241"/>
    <lineage>
        <taxon>Eukaryota</taxon>
        <taxon>Metazoa</taxon>
        <taxon>Ecdysozoa</taxon>
        <taxon>Nematoda</taxon>
        <taxon>Chromadorea</taxon>
        <taxon>Rhabditida</taxon>
        <taxon>Rhabditina</taxon>
        <taxon>Rhabditomorpha</taxon>
        <taxon>Rhabditoidea</taxon>
        <taxon>Rhabditidae</taxon>
        <taxon>Mesorhabditinae</taxon>
        <taxon>Mesorhabditis</taxon>
    </lineage>
</organism>
<dbReference type="WBParaSite" id="MBELARI_LOCUS453">
    <property type="protein sequence ID" value="MBELARI_LOCUS453"/>
    <property type="gene ID" value="MBELARI_LOCUS453"/>
</dbReference>
<name>A0AAF3FF55_9BILA</name>
<evidence type="ECO:0000313" key="1">
    <source>
        <dbReference type="Proteomes" id="UP000887575"/>
    </source>
</evidence>
<dbReference type="Proteomes" id="UP000887575">
    <property type="component" value="Unassembled WGS sequence"/>
</dbReference>
<dbReference type="AlphaFoldDB" id="A0AAF3FF55"/>
<proteinExistence type="predicted"/>
<protein>
    <submittedName>
        <fullName evidence="2">Uncharacterized protein</fullName>
    </submittedName>
</protein>
<accession>A0AAF3FF55</accession>